<dbReference type="RefSeq" id="WP_090839678.1">
    <property type="nucleotide sequence ID" value="NZ_FORM01000005.1"/>
</dbReference>
<feature type="transmembrane region" description="Helical" evidence="1">
    <location>
        <begin position="174"/>
        <end position="197"/>
    </location>
</feature>
<keyword evidence="1" id="KW-0472">Membrane</keyword>
<dbReference type="Proteomes" id="UP000199559">
    <property type="component" value="Unassembled WGS sequence"/>
</dbReference>
<dbReference type="AlphaFoldDB" id="A0A1I3PEY1"/>
<protein>
    <submittedName>
        <fullName evidence="3">Uncharacterized protein</fullName>
    </submittedName>
</protein>
<keyword evidence="4" id="KW-1185">Reference proteome</keyword>
<feature type="chain" id="PRO_5011595301" evidence="2">
    <location>
        <begin position="20"/>
        <end position="205"/>
    </location>
</feature>
<keyword evidence="1" id="KW-1133">Transmembrane helix</keyword>
<proteinExistence type="predicted"/>
<dbReference type="EMBL" id="FORM01000005">
    <property type="protein sequence ID" value="SFJ19907.1"/>
    <property type="molecule type" value="Genomic_DNA"/>
</dbReference>
<keyword evidence="2" id="KW-0732">Signal</keyword>
<evidence type="ECO:0000256" key="2">
    <source>
        <dbReference type="SAM" id="SignalP"/>
    </source>
</evidence>
<dbReference type="STRING" id="1144750.SAMN05443431_10580"/>
<accession>A0A1I3PEY1</accession>
<keyword evidence="1" id="KW-0812">Transmembrane</keyword>
<evidence type="ECO:0000313" key="3">
    <source>
        <dbReference type="EMBL" id="SFJ19907.1"/>
    </source>
</evidence>
<organism evidence="3 4">
    <name type="scientific">Olleya namhaensis</name>
    <dbReference type="NCBI Taxonomy" id="1144750"/>
    <lineage>
        <taxon>Bacteria</taxon>
        <taxon>Pseudomonadati</taxon>
        <taxon>Bacteroidota</taxon>
        <taxon>Flavobacteriia</taxon>
        <taxon>Flavobacteriales</taxon>
        <taxon>Flavobacteriaceae</taxon>
    </lineage>
</organism>
<name>A0A1I3PEY1_9FLAO</name>
<gene>
    <name evidence="3" type="ORF">SAMN05443431_10580</name>
</gene>
<evidence type="ECO:0000313" key="4">
    <source>
        <dbReference type="Proteomes" id="UP000199559"/>
    </source>
</evidence>
<sequence length="205" mass="23165">MLNKFILILFLLIGVSAKAHQPEVSTTMLVQNENNVWVLQISASLTAFQKEVRTHFPEYKTPEEFQEMVLEHIKNNLVITFNDNQNITLSKGVVKLGHETKVVYEILGVPSVIKTVSVQNTAFKDIYNNKSALVLLKDGFNKEHFVLNKKNNHRLKLASKDNKFVVVTVNEASFFSPLILSALLMVLGLGILLKAVISKKVQYEK</sequence>
<evidence type="ECO:0000256" key="1">
    <source>
        <dbReference type="SAM" id="Phobius"/>
    </source>
</evidence>
<feature type="signal peptide" evidence="2">
    <location>
        <begin position="1"/>
        <end position="19"/>
    </location>
</feature>
<reference evidence="4" key="1">
    <citation type="submission" date="2016-10" db="EMBL/GenBank/DDBJ databases">
        <authorList>
            <person name="Varghese N."/>
            <person name="Submissions S."/>
        </authorList>
    </citation>
    <scope>NUCLEOTIDE SEQUENCE [LARGE SCALE GENOMIC DNA]</scope>
    <source>
        <strain evidence="4">DSM 28881</strain>
    </source>
</reference>